<dbReference type="Proteomes" id="UP001218218">
    <property type="component" value="Unassembled WGS sequence"/>
</dbReference>
<accession>A0AAD7AG26</accession>
<reference evidence="1" key="1">
    <citation type="submission" date="2023-03" db="EMBL/GenBank/DDBJ databases">
        <title>Massive genome expansion in bonnet fungi (Mycena s.s.) driven by repeated elements and novel gene families across ecological guilds.</title>
        <authorList>
            <consortium name="Lawrence Berkeley National Laboratory"/>
            <person name="Harder C.B."/>
            <person name="Miyauchi S."/>
            <person name="Viragh M."/>
            <person name="Kuo A."/>
            <person name="Thoen E."/>
            <person name="Andreopoulos B."/>
            <person name="Lu D."/>
            <person name="Skrede I."/>
            <person name="Drula E."/>
            <person name="Henrissat B."/>
            <person name="Morin E."/>
            <person name="Kohler A."/>
            <person name="Barry K."/>
            <person name="LaButti K."/>
            <person name="Morin E."/>
            <person name="Salamov A."/>
            <person name="Lipzen A."/>
            <person name="Mereny Z."/>
            <person name="Hegedus B."/>
            <person name="Baldrian P."/>
            <person name="Stursova M."/>
            <person name="Weitz H."/>
            <person name="Taylor A."/>
            <person name="Grigoriev I.V."/>
            <person name="Nagy L.G."/>
            <person name="Martin F."/>
            <person name="Kauserud H."/>
        </authorList>
    </citation>
    <scope>NUCLEOTIDE SEQUENCE</scope>
    <source>
        <strain evidence="1">CBHHK002</strain>
    </source>
</reference>
<evidence type="ECO:0000313" key="1">
    <source>
        <dbReference type="EMBL" id="KAJ7357962.1"/>
    </source>
</evidence>
<protein>
    <submittedName>
        <fullName evidence="1">Uncharacterized protein</fullName>
    </submittedName>
</protein>
<gene>
    <name evidence="1" type="ORF">DFH08DRAFT_437500</name>
</gene>
<evidence type="ECO:0000313" key="2">
    <source>
        <dbReference type="Proteomes" id="UP001218218"/>
    </source>
</evidence>
<sequence>MRVCCLPSVAVCGPPYELRLAILDVENDTSMRTRRVLHSVYRIRNGARRNQTRHGACTPSLCLFLLRPSSFLWFVDVSALSPTNEPAATGSRRDRYRSSFTSLTGEAVKGGDAFDSPIGSPLRRPAVAWCIRLPRESKYASAGRSRASHTGSAHAMCGHPAAATVAYLFPLRDEDEMVDASCAGTLSAMDLLRAVLLIPCGGDMG</sequence>
<dbReference type="EMBL" id="JARIHO010000007">
    <property type="protein sequence ID" value="KAJ7357962.1"/>
    <property type="molecule type" value="Genomic_DNA"/>
</dbReference>
<proteinExistence type="predicted"/>
<organism evidence="1 2">
    <name type="scientific">Mycena albidolilacea</name>
    <dbReference type="NCBI Taxonomy" id="1033008"/>
    <lineage>
        <taxon>Eukaryota</taxon>
        <taxon>Fungi</taxon>
        <taxon>Dikarya</taxon>
        <taxon>Basidiomycota</taxon>
        <taxon>Agaricomycotina</taxon>
        <taxon>Agaricomycetes</taxon>
        <taxon>Agaricomycetidae</taxon>
        <taxon>Agaricales</taxon>
        <taxon>Marasmiineae</taxon>
        <taxon>Mycenaceae</taxon>
        <taxon>Mycena</taxon>
    </lineage>
</organism>
<keyword evidence="2" id="KW-1185">Reference proteome</keyword>
<dbReference type="AlphaFoldDB" id="A0AAD7AG26"/>
<comment type="caution">
    <text evidence="1">The sequence shown here is derived from an EMBL/GenBank/DDBJ whole genome shotgun (WGS) entry which is preliminary data.</text>
</comment>
<name>A0AAD7AG26_9AGAR</name>